<evidence type="ECO:0000256" key="5">
    <source>
        <dbReference type="ARBA" id="ARBA00022755"/>
    </source>
</evidence>
<comment type="similarity">
    <text evidence="2 8">Belongs to the SAICAR synthetase family.</text>
</comment>
<dbReference type="InterPro" id="IPR001636">
    <property type="entry name" value="SAICAR_synth"/>
</dbReference>
<evidence type="ECO:0000256" key="3">
    <source>
        <dbReference type="ARBA" id="ARBA00022598"/>
    </source>
</evidence>
<dbReference type="EC" id="6.3.2.6" evidence="8"/>
<dbReference type="EMBL" id="BSPX01000071">
    <property type="protein sequence ID" value="GLT24068.1"/>
    <property type="molecule type" value="Genomic_DNA"/>
</dbReference>
<protein>
    <recommendedName>
        <fullName evidence="8">Phosphoribosylaminoimidazole-succinocarboxamide synthase</fullName>
        <ecNumber evidence="8">6.3.2.6</ecNumber>
    </recommendedName>
    <alternativeName>
        <fullName evidence="8">SAICAR synthetase</fullName>
    </alternativeName>
</protein>
<dbReference type="Gene3D" id="3.30.470.20">
    <property type="entry name" value="ATP-grasp fold, B domain"/>
    <property type="match status" value="1"/>
</dbReference>
<feature type="domain" description="SAICAR synthetase/ADE2 N-terminal" evidence="9">
    <location>
        <begin position="23"/>
        <end position="286"/>
    </location>
</feature>
<keyword evidence="3 8" id="KW-0436">Ligase</keyword>
<organism evidence="10 11">
    <name type="scientific">Zoogloea oryzae</name>
    <dbReference type="NCBI Taxonomy" id="310767"/>
    <lineage>
        <taxon>Bacteria</taxon>
        <taxon>Pseudomonadati</taxon>
        <taxon>Pseudomonadota</taxon>
        <taxon>Betaproteobacteria</taxon>
        <taxon>Rhodocyclales</taxon>
        <taxon>Zoogloeaceae</taxon>
        <taxon>Zoogloea</taxon>
    </lineage>
</organism>
<dbReference type="SUPFAM" id="SSF56104">
    <property type="entry name" value="SAICAR synthase-like"/>
    <property type="match status" value="1"/>
</dbReference>
<evidence type="ECO:0000313" key="11">
    <source>
        <dbReference type="Proteomes" id="UP001157167"/>
    </source>
</evidence>
<dbReference type="Gene3D" id="3.30.200.20">
    <property type="entry name" value="Phosphorylase Kinase, domain 1"/>
    <property type="match status" value="1"/>
</dbReference>
<dbReference type="Proteomes" id="UP001157167">
    <property type="component" value="Unassembled WGS sequence"/>
</dbReference>
<dbReference type="InterPro" id="IPR028923">
    <property type="entry name" value="SAICAR_synt/ADE2_N"/>
</dbReference>
<dbReference type="PROSITE" id="PS01057">
    <property type="entry name" value="SAICAR_SYNTHETASE_1"/>
    <property type="match status" value="1"/>
</dbReference>
<dbReference type="InterPro" id="IPR018236">
    <property type="entry name" value="SAICAR_synthetase_CS"/>
</dbReference>
<dbReference type="PROSITE" id="PS01058">
    <property type="entry name" value="SAICAR_SYNTHETASE_2"/>
    <property type="match status" value="1"/>
</dbReference>
<reference evidence="11" key="1">
    <citation type="journal article" date="2019" name="Int. J. Syst. Evol. Microbiol.">
        <title>The Global Catalogue of Microorganisms (GCM) 10K type strain sequencing project: providing services to taxonomists for standard genome sequencing and annotation.</title>
        <authorList>
            <consortium name="The Broad Institute Genomics Platform"/>
            <consortium name="The Broad Institute Genome Sequencing Center for Infectious Disease"/>
            <person name="Wu L."/>
            <person name="Ma J."/>
        </authorList>
    </citation>
    <scope>NUCLEOTIDE SEQUENCE [LARGE SCALE GENOMIC DNA]</scope>
    <source>
        <strain evidence="11">NBRC 102407</strain>
    </source>
</reference>
<evidence type="ECO:0000256" key="7">
    <source>
        <dbReference type="ARBA" id="ARBA00048475"/>
    </source>
</evidence>
<sequence length="317" mass="34083">MSNGLSTVTTPLFESSIRSLALLGRGKVRDIYAVDADKLLIVTSDRLSAFDVILPDPIPQKGQVLTAMAGFWFARLGHIVPNQLTGIDPETVVAADEREQVRGRALVVKRLTPLPIEAVVRGYVIGSGWKDYQDTGAICGIQLPAGLQQAQKLPAPIFTPASKADVGDHDENISFEQAQARTDALLADALKGTGKTGAQLVAEARDAAIALYTQAADYAATRGIIIADTKFEFGIDAAGTLHLIDEALTPDSSRFWPADSYAVGISPPSYDKQYVRDYLETLDWGKVAPGPKLPAEVIERTAAKYVEAYEKLTGQTL</sequence>
<evidence type="ECO:0000256" key="4">
    <source>
        <dbReference type="ARBA" id="ARBA00022741"/>
    </source>
</evidence>
<keyword evidence="4 8" id="KW-0547">Nucleotide-binding</keyword>
<dbReference type="Pfam" id="PF01259">
    <property type="entry name" value="SAICAR_synt"/>
    <property type="match status" value="1"/>
</dbReference>
<comment type="catalytic activity">
    <reaction evidence="7 8">
        <text>5-amino-1-(5-phospho-D-ribosyl)imidazole-4-carboxylate + L-aspartate + ATP = (2S)-2-[5-amino-1-(5-phospho-beta-D-ribosyl)imidazole-4-carboxamido]succinate + ADP + phosphate + 2 H(+)</text>
        <dbReference type="Rhea" id="RHEA:22628"/>
        <dbReference type="ChEBI" id="CHEBI:15378"/>
        <dbReference type="ChEBI" id="CHEBI:29991"/>
        <dbReference type="ChEBI" id="CHEBI:30616"/>
        <dbReference type="ChEBI" id="CHEBI:43474"/>
        <dbReference type="ChEBI" id="CHEBI:58443"/>
        <dbReference type="ChEBI" id="CHEBI:77657"/>
        <dbReference type="ChEBI" id="CHEBI:456216"/>
        <dbReference type="EC" id="6.3.2.6"/>
    </reaction>
</comment>
<accession>A0ABQ6FEN0</accession>
<evidence type="ECO:0000256" key="6">
    <source>
        <dbReference type="ARBA" id="ARBA00022840"/>
    </source>
</evidence>
<keyword evidence="6 8" id="KW-0067">ATP-binding</keyword>
<proteinExistence type="inferred from homology"/>
<comment type="caution">
    <text evidence="10">The sequence shown here is derived from an EMBL/GenBank/DDBJ whole genome shotgun (WGS) entry which is preliminary data.</text>
</comment>
<gene>
    <name evidence="8 10" type="primary">purC</name>
    <name evidence="10" type="ORF">GCM10007933_35390</name>
</gene>
<evidence type="ECO:0000256" key="2">
    <source>
        <dbReference type="ARBA" id="ARBA00010190"/>
    </source>
</evidence>
<dbReference type="HAMAP" id="MF_00137">
    <property type="entry name" value="SAICAR_synth"/>
    <property type="match status" value="1"/>
</dbReference>
<evidence type="ECO:0000313" key="10">
    <source>
        <dbReference type="EMBL" id="GLT24068.1"/>
    </source>
</evidence>
<dbReference type="NCBIfam" id="TIGR00081">
    <property type="entry name" value="purC"/>
    <property type="match status" value="1"/>
</dbReference>
<evidence type="ECO:0000256" key="8">
    <source>
        <dbReference type="HAMAP-Rule" id="MF_00137"/>
    </source>
</evidence>
<evidence type="ECO:0000259" key="9">
    <source>
        <dbReference type="Pfam" id="PF01259"/>
    </source>
</evidence>
<keyword evidence="11" id="KW-1185">Reference proteome</keyword>
<evidence type="ECO:0000256" key="1">
    <source>
        <dbReference type="ARBA" id="ARBA00004672"/>
    </source>
</evidence>
<dbReference type="PANTHER" id="PTHR43700">
    <property type="entry name" value="PHOSPHORIBOSYLAMINOIMIDAZOLE-SUCCINOCARBOXAMIDE SYNTHASE"/>
    <property type="match status" value="1"/>
</dbReference>
<dbReference type="CDD" id="cd01414">
    <property type="entry name" value="SAICAR_synt_Sc"/>
    <property type="match status" value="1"/>
</dbReference>
<dbReference type="PANTHER" id="PTHR43700:SF1">
    <property type="entry name" value="PHOSPHORIBOSYLAMINOIMIDAZOLE-SUCCINOCARBOXAMIDE SYNTHASE"/>
    <property type="match status" value="1"/>
</dbReference>
<keyword evidence="5 8" id="KW-0658">Purine biosynthesis</keyword>
<comment type="pathway">
    <text evidence="1 8">Purine metabolism; IMP biosynthesis via de novo pathway; 5-amino-1-(5-phospho-D-ribosyl)imidazole-4-carboxamide from 5-amino-1-(5-phospho-D-ribosyl)imidazole-4-carboxylate: step 1/2.</text>
</comment>
<name>A0ABQ6FEN0_9RHOO</name>
<dbReference type="NCBIfam" id="NF010568">
    <property type="entry name" value="PRK13961.1"/>
    <property type="match status" value="1"/>
</dbReference>